<evidence type="ECO:0000313" key="9">
    <source>
        <dbReference type="Proteomes" id="UP001297581"/>
    </source>
</evidence>
<keyword evidence="1 6" id="KW-1003">Cell membrane</keyword>
<dbReference type="AlphaFoldDB" id="A0AAJ1F147"/>
<dbReference type="PANTHER" id="PTHR37481">
    <property type="entry name" value="LIPOPOLYSACCHARIDE EXPORT SYSTEM PROTEIN LPTC"/>
    <property type="match status" value="1"/>
</dbReference>
<dbReference type="Proteomes" id="UP001297581">
    <property type="component" value="Unassembled WGS sequence"/>
</dbReference>
<dbReference type="EMBL" id="JAKUDL010000006">
    <property type="protein sequence ID" value="MCH4295776.1"/>
    <property type="molecule type" value="Genomic_DNA"/>
</dbReference>
<comment type="similarity">
    <text evidence="6 7">Belongs to the LptC family.</text>
</comment>
<dbReference type="NCBIfam" id="TIGR04409">
    <property type="entry name" value="LptC_YrbK"/>
    <property type="match status" value="1"/>
</dbReference>
<comment type="function">
    <text evidence="7">Required for the translocation of lipopolysaccharide (LPS) from the inner membrane to the outer membrane.</text>
</comment>
<keyword evidence="9" id="KW-1185">Reference proteome</keyword>
<keyword evidence="5 6" id="KW-0472">Membrane</keyword>
<evidence type="ECO:0000256" key="6">
    <source>
        <dbReference type="HAMAP-Rule" id="MF_01915"/>
    </source>
</evidence>
<dbReference type="GO" id="GO:0005886">
    <property type="term" value="C:plasma membrane"/>
    <property type="evidence" value="ECO:0007669"/>
    <property type="project" value="UniProtKB-SubCell"/>
</dbReference>
<dbReference type="GO" id="GO:0017089">
    <property type="term" value="F:glycolipid transfer activity"/>
    <property type="evidence" value="ECO:0007669"/>
    <property type="project" value="TreeGrafter"/>
</dbReference>
<evidence type="ECO:0000256" key="4">
    <source>
        <dbReference type="ARBA" id="ARBA00022989"/>
    </source>
</evidence>
<organism evidence="8 9">
    <name type="scientific">Shewanella zhuhaiensis</name>
    <dbReference type="NCBI Taxonomy" id="2919576"/>
    <lineage>
        <taxon>Bacteria</taxon>
        <taxon>Pseudomonadati</taxon>
        <taxon>Pseudomonadota</taxon>
        <taxon>Gammaproteobacteria</taxon>
        <taxon>Alteromonadales</taxon>
        <taxon>Shewanellaceae</taxon>
        <taxon>Shewanella</taxon>
    </lineage>
</organism>
<dbReference type="GO" id="GO:0015221">
    <property type="term" value="F:lipopolysaccharide transmembrane transporter activity"/>
    <property type="evidence" value="ECO:0007669"/>
    <property type="project" value="InterPro"/>
</dbReference>
<dbReference type="GO" id="GO:0043165">
    <property type="term" value="P:Gram-negative-bacterium-type cell outer membrane assembly"/>
    <property type="evidence" value="ECO:0007669"/>
    <property type="project" value="UniProtKB-UniRule"/>
</dbReference>
<dbReference type="InterPro" id="IPR026265">
    <property type="entry name" value="LptC"/>
</dbReference>
<keyword evidence="4 6" id="KW-1133">Transmembrane helix</keyword>
<dbReference type="GO" id="GO:0030288">
    <property type="term" value="C:outer membrane-bounded periplasmic space"/>
    <property type="evidence" value="ECO:0007669"/>
    <property type="project" value="TreeGrafter"/>
</dbReference>
<evidence type="ECO:0000256" key="5">
    <source>
        <dbReference type="ARBA" id="ARBA00023136"/>
    </source>
</evidence>
<evidence type="ECO:0000313" key="8">
    <source>
        <dbReference type="EMBL" id="MCH4295776.1"/>
    </source>
</evidence>
<dbReference type="Gene3D" id="2.60.450.10">
    <property type="entry name" value="Lipopolysaccharide (LPS) transport protein A like domain"/>
    <property type="match status" value="1"/>
</dbReference>
<gene>
    <name evidence="6 8" type="primary">lptC</name>
    <name evidence="8" type="ORF">MJ923_15840</name>
</gene>
<evidence type="ECO:0000256" key="3">
    <source>
        <dbReference type="ARBA" id="ARBA00022692"/>
    </source>
</evidence>
<evidence type="ECO:0000256" key="1">
    <source>
        <dbReference type="ARBA" id="ARBA00022475"/>
    </source>
</evidence>
<dbReference type="PANTHER" id="PTHR37481:SF1">
    <property type="entry name" value="LIPOPOLYSACCHARIDE EXPORT SYSTEM PROTEIN LPTC"/>
    <property type="match status" value="1"/>
</dbReference>
<accession>A0AAJ1F147</accession>
<dbReference type="PIRSF" id="PIRSF028513">
    <property type="entry name" value="LptC"/>
    <property type="match status" value="1"/>
</dbReference>
<keyword evidence="2 6" id="KW-0997">Cell inner membrane</keyword>
<sequence>MNRVTLAIILLFGTALALYWQVQSKKASQPQPTASVQKPDYVATDLRSISYDSEGKLESRVSASYMEHFDGDAQTLFTQPVYTLFPQDGKGEWRLSAKIGRLDKASDRVMLEQDVLIEAISFNEPLRQLNTSYLELDLKTMILTSEQEILISGNNFHMSGVGLHADLNAQEVKLLSKIKGTYEPQ</sequence>
<keyword evidence="3 6" id="KW-0812">Transmembrane</keyword>
<evidence type="ECO:0000256" key="7">
    <source>
        <dbReference type="PIRNR" id="PIRNR028513"/>
    </source>
</evidence>
<evidence type="ECO:0000256" key="2">
    <source>
        <dbReference type="ARBA" id="ARBA00022519"/>
    </source>
</evidence>
<comment type="subunit">
    <text evidence="6">Component of the lipopolysaccharide transport and assembly complex. Interacts with LptA and the LptBFG transporter complex.</text>
</comment>
<comment type="caution">
    <text evidence="8">The sequence shown here is derived from an EMBL/GenBank/DDBJ whole genome shotgun (WGS) entry which is preliminary data.</text>
</comment>
<name>A0AAJ1F147_9GAMM</name>
<comment type="function">
    <text evidence="6">Involved in the assembly of lipopolysaccharide (LPS). Required for the translocation of LPS from the inner membrane to the outer membrane. Facilitates the transfer of LPS from the inner membrane to the periplasmic protein LptA. Could be a docking site for LptA.</text>
</comment>
<proteinExistence type="inferred from homology"/>
<dbReference type="HAMAP" id="MF_01915">
    <property type="entry name" value="LPS_assembly_LptC"/>
    <property type="match status" value="1"/>
</dbReference>
<comment type="subcellular location">
    <subcellularLocation>
        <location evidence="6">Cell inner membrane</location>
        <topology evidence="6">Single-pass membrane protein</topology>
    </subcellularLocation>
</comment>
<reference evidence="8 9" key="1">
    <citation type="submission" date="2022-02" db="EMBL/GenBank/DDBJ databases">
        <title>The genome sequence of Shewanella sp. 3B26.</title>
        <authorList>
            <person name="Du J."/>
        </authorList>
    </citation>
    <scope>NUCLEOTIDE SEQUENCE [LARGE SCALE GENOMIC DNA]</scope>
    <source>
        <strain evidence="8 9">3B26</strain>
    </source>
</reference>
<dbReference type="Pfam" id="PF06835">
    <property type="entry name" value="LptC"/>
    <property type="match status" value="1"/>
</dbReference>
<dbReference type="RefSeq" id="WP_240591908.1">
    <property type="nucleotide sequence ID" value="NZ_JAKUDL010000006.1"/>
</dbReference>
<dbReference type="InterPro" id="IPR010664">
    <property type="entry name" value="LipoPS_assembly_LptC-rel"/>
</dbReference>
<dbReference type="InterPro" id="IPR052363">
    <property type="entry name" value="LPS_export_LptC"/>
</dbReference>
<protein>
    <recommendedName>
        <fullName evidence="6 7">Lipopolysaccharide export system protein LptC</fullName>
    </recommendedName>
</protein>